<evidence type="ECO:0000256" key="1">
    <source>
        <dbReference type="ARBA" id="ARBA00002486"/>
    </source>
</evidence>
<reference evidence="5 6" key="1">
    <citation type="submission" date="2017-07" db="EMBL/GenBank/DDBJ databases">
        <title>Fictibacillus sp. nov. GDSW-R2A3 Genome sequencing and assembly.</title>
        <authorList>
            <person name="Mayilraj S."/>
        </authorList>
    </citation>
    <scope>NUCLEOTIDE SEQUENCE [LARGE SCALE GENOMIC DNA]</scope>
    <source>
        <strain evidence="5 6">GDSW-R2A3</strain>
    </source>
</reference>
<dbReference type="AlphaFoldDB" id="A0A235F9M8"/>
<name>A0A235F9M8_9BACL</name>
<dbReference type="InterPro" id="IPR000835">
    <property type="entry name" value="HTH_MarR-typ"/>
</dbReference>
<comment type="caution">
    <text evidence="5">The sequence shown here is derived from an EMBL/GenBank/DDBJ whole genome shotgun (WGS) entry which is preliminary data.</text>
</comment>
<dbReference type="InterPro" id="IPR043129">
    <property type="entry name" value="ATPase_NBD"/>
</dbReference>
<dbReference type="Proteomes" id="UP000215059">
    <property type="component" value="Unassembled WGS sequence"/>
</dbReference>
<gene>
    <name evidence="5" type="ORF">CGZ90_12750</name>
</gene>
<dbReference type="PANTHER" id="PTHR18964:SF149">
    <property type="entry name" value="BIFUNCTIONAL UDP-N-ACETYLGLUCOSAMINE 2-EPIMERASE_N-ACETYLMANNOSAMINE KINASE"/>
    <property type="match status" value="1"/>
</dbReference>
<evidence type="ECO:0000256" key="3">
    <source>
        <dbReference type="ARBA" id="ARBA00022629"/>
    </source>
</evidence>
<dbReference type="SUPFAM" id="SSF46785">
    <property type="entry name" value="Winged helix' DNA-binding domain"/>
    <property type="match status" value="1"/>
</dbReference>
<evidence type="ECO:0000259" key="4">
    <source>
        <dbReference type="Pfam" id="PF01047"/>
    </source>
</evidence>
<dbReference type="GO" id="GO:0003700">
    <property type="term" value="F:DNA-binding transcription factor activity"/>
    <property type="evidence" value="ECO:0007669"/>
    <property type="project" value="InterPro"/>
</dbReference>
<feature type="domain" description="HTH marR-type" evidence="4">
    <location>
        <begin position="14"/>
        <end position="55"/>
    </location>
</feature>
<protein>
    <recommendedName>
        <fullName evidence="4">HTH marR-type domain-containing protein</fullName>
    </recommendedName>
</protein>
<keyword evidence="6" id="KW-1185">Reference proteome</keyword>
<accession>A0A235F9M8</accession>
<dbReference type="SUPFAM" id="SSF53067">
    <property type="entry name" value="Actin-like ATPase domain"/>
    <property type="match status" value="1"/>
</dbReference>
<dbReference type="OrthoDB" id="9796533at2"/>
<dbReference type="PANTHER" id="PTHR18964">
    <property type="entry name" value="ROK (REPRESSOR, ORF, KINASE) FAMILY"/>
    <property type="match status" value="1"/>
</dbReference>
<dbReference type="EMBL" id="NOII01000003">
    <property type="protein sequence ID" value="OYD57784.1"/>
    <property type="molecule type" value="Genomic_DNA"/>
</dbReference>
<organism evidence="5 6">
    <name type="scientific">Fictibacillus aquaticus</name>
    <dbReference type="NCBI Taxonomy" id="2021314"/>
    <lineage>
        <taxon>Bacteria</taxon>
        <taxon>Bacillati</taxon>
        <taxon>Bacillota</taxon>
        <taxon>Bacilli</taxon>
        <taxon>Bacillales</taxon>
        <taxon>Fictibacillaceae</taxon>
        <taxon>Fictibacillus</taxon>
    </lineage>
</organism>
<dbReference type="GO" id="GO:0042732">
    <property type="term" value="P:D-xylose metabolic process"/>
    <property type="evidence" value="ECO:0007669"/>
    <property type="project" value="UniProtKB-KW"/>
</dbReference>
<comment type="function">
    <text evidence="1">Transcriptional repressor of xylose-utilizing enzymes.</text>
</comment>
<evidence type="ECO:0000256" key="2">
    <source>
        <dbReference type="ARBA" id="ARBA00006479"/>
    </source>
</evidence>
<dbReference type="Pfam" id="PF01047">
    <property type="entry name" value="MarR"/>
    <property type="match status" value="1"/>
</dbReference>
<keyword evidence="3" id="KW-0119">Carbohydrate metabolism</keyword>
<evidence type="ECO:0000313" key="5">
    <source>
        <dbReference type="EMBL" id="OYD57784.1"/>
    </source>
</evidence>
<evidence type="ECO:0000313" key="6">
    <source>
        <dbReference type="Proteomes" id="UP000215059"/>
    </source>
</evidence>
<proteinExistence type="inferred from homology"/>
<dbReference type="InterPro" id="IPR000600">
    <property type="entry name" value="ROK"/>
</dbReference>
<dbReference type="Gene3D" id="3.30.420.40">
    <property type="match status" value="2"/>
</dbReference>
<dbReference type="Pfam" id="PF00480">
    <property type="entry name" value="ROK"/>
    <property type="match status" value="1"/>
</dbReference>
<sequence>MGNAAYIKEKNKRHILQCIKEHGPIARSRISETLHLSKPTVSALVEELLHEGWVREEGNGDAGQLGGRKPIYLTFNSRAAYIFGVDIGGTKTLTAVSDLAGNILGTREFPTQDNLQYGLLKKVQKHVQELLLEQQISEDRVLGIGIGAPGTTDIVQGTVIDAPSLNWHDYPLQNEASALFPFPVFIDNDVNVAVLGEQWLGSAKNMSNVVLISIGTGIGCGIMINGQLYRGASFAAGEIGYLVTDKNEAKKHTKRAFEGYGFLDSFTGGPAIVAKMQEALGDKAIQELTAKDVFDLAKSGDQTALAVTEEVVDHIGFAIANVISIINPEAVILGGGISKSSPWYLPRIEQIVSEFAAVKTVIKTTTCGPNLGVIGAVSLVLREHESALKTF</sequence>
<dbReference type="InterPro" id="IPR036390">
    <property type="entry name" value="WH_DNA-bd_sf"/>
</dbReference>
<dbReference type="InterPro" id="IPR036388">
    <property type="entry name" value="WH-like_DNA-bd_sf"/>
</dbReference>
<comment type="similarity">
    <text evidence="2">Belongs to the ROK (NagC/XylR) family.</text>
</comment>
<keyword evidence="3" id="KW-0859">Xylose metabolism</keyword>
<dbReference type="Gene3D" id="1.10.10.10">
    <property type="entry name" value="Winged helix-like DNA-binding domain superfamily/Winged helix DNA-binding domain"/>
    <property type="match status" value="1"/>
</dbReference>